<evidence type="ECO:0000256" key="6">
    <source>
        <dbReference type="SAM" id="MobiDB-lite"/>
    </source>
</evidence>
<accession>A0A448YQN7</accession>
<dbReference type="PROSITE" id="PS50294">
    <property type="entry name" value="WD_REPEATS_REGION"/>
    <property type="match status" value="1"/>
</dbReference>
<comment type="subcellular location">
    <subcellularLocation>
        <location evidence="1">Nucleus</location>
    </subcellularLocation>
</comment>
<dbReference type="InterPro" id="IPR001680">
    <property type="entry name" value="WD40_rpt"/>
</dbReference>
<proteinExistence type="predicted"/>
<protein>
    <submittedName>
        <fullName evidence="7">DEKNAAC104007</fullName>
    </submittedName>
</protein>
<keyword evidence="8" id="KW-1185">Reference proteome</keyword>
<keyword evidence="4" id="KW-0539">Nucleus</keyword>
<dbReference type="Pfam" id="PF00400">
    <property type="entry name" value="WD40"/>
    <property type="match status" value="3"/>
</dbReference>
<evidence type="ECO:0000256" key="2">
    <source>
        <dbReference type="ARBA" id="ARBA00022574"/>
    </source>
</evidence>
<dbReference type="InterPro" id="IPR015943">
    <property type="entry name" value="WD40/YVTN_repeat-like_dom_sf"/>
</dbReference>
<evidence type="ECO:0000256" key="5">
    <source>
        <dbReference type="PROSITE-ProRule" id="PRU00221"/>
    </source>
</evidence>
<evidence type="ECO:0000256" key="1">
    <source>
        <dbReference type="ARBA" id="ARBA00004123"/>
    </source>
</evidence>
<feature type="repeat" description="WD" evidence="5">
    <location>
        <begin position="164"/>
        <end position="196"/>
    </location>
</feature>
<evidence type="ECO:0000313" key="8">
    <source>
        <dbReference type="Proteomes" id="UP000290900"/>
    </source>
</evidence>
<dbReference type="SMART" id="SM00320">
    <property type="entry name" value="WD40"/>
    <property type="match status" value="6"/>
</dbReference>
<dbReference type="OrthoDB" id="189968at2759"/>
<dbReference type="InParanoid" id="A0A448YQN7"/>
<dbReference type="STRING" id="13370.A0A448YQN7"/>
<dbReference type="FunCoup" id="A0A448YQN7">
    <property type="interactions" value="1057"/>
</dbReference>
<keyword evidence="3" id="KW-0677">Repeat</keyword>
<dbReference type="InterPro" id="IPR039241">
    <property type="entry name" value="Rrp9-like"/>
</dbReference>
<feature type="region of interest" description="Disordered" evidence="6">
    <location>
        <begin position="1"/>
        <end position="36"/>
    </location>
</feature>
<dbReference type="AlphaFoldDB" id="A0A448YQN7"/>
<keyword evidence="2 5" id="KW-0853">WD repeat</keyword>
<dbReference type="InterPro" id="IPR036322">
    <property type="entry name" value="WD40_repeat_dom_sf"/>
</dbReference>
<feature type="repeat" description="WD" evidence="5">
    <location>
        <begin position="250"/>
        <end position="291"/>
    </location>
</feature>
<gene>
    <name evidence="7" type="ORF">BRENAR_LOCUS3889</name>
</gene>
<feature type="compositionally biased region" description="Basic and acidic residues" evidence="6">
    <location>
        <begin position="19"/>
        <end position="35"/>
    </location>
</feature>
<dbReference type="EMBL" id="CAACVR010000034">
    <property type="protein sequence ID" value="VEU23158.1"/>
    <property type="molecule type" value="Genomic_DNA"/>
</dbReference>
<dbReference type="PANTHER" id="PTHR19865:SF0">
    <property type="entry name" value="U3 SMALL NUCLEOLAR RNA-INTERACTING PROTEIN 2"/>
    <property type="match status" value="1"/>
</dbReference>
<name>A0A448YQN7_BRENA</name>
<dbReference type="GO" id="GO:0034511">
    <property type="term" value="F:U3 snoRNA binding"/>
    <property type="evidence" value="ECO:0007669"/>
    <property type="project" value="InterPro"/>
</dbReference>
<dbReference type="SUPFAM" id="SSF50978">
    <property type="entry name" value="WD40 repeat-like"/>
    <property type="match status" value="1"/>
</dbReference>
<organism evidence="7 8">
    <name type="scientific">Brettanomyces naardenensis</name>
    <name type="common">Yeast</name>
    <dbReference type="NCBI Taxonomy" id="13370"/>
    <lineage>
        <taxon>Eukaryota</taxon>
        <taxon>Fungi</taxon>
        <taxon>Dikarya</taxon>
        <taxon>Ascomycota</taxon>
        <taxon>Saccharomycotina</taxon>
        <taxon>Pichiomycetes</taxon>
        <taxon>Pichiales</taxon>
        <taxon>Pichiaceae</taxon>
        <taxon>Brettanomyces</taxon>
    </lineage>
</organism>
<evidence type="ECO:0000256" key="4">
    <source>
        <dbReference type="ARBA" id="ARBA00023242"/>
    </source>
</evidence>
<dbReference type="Proteomes" id="UP000290900">
    <property type="component" value="Unassembled WGS sequence"/>
</dbReference>
<feature type="compositionally biased region" description="Basic and acidic residues" evidence="6">
    <location>
        <begin position="311"/>
        <end position="325"/>
    </location>
</feature>
<dbReference type="GO" id="GO:0032040">
    <property type="term" value="C:small-subunit processome"/>
    <property type="evidence" value="ECO:0007669"/>
    <property type="project" value="TreeGrafter"/>
</dbReference>
<dbReference type="FunFam" id="2.130.10.10:FF:000644">
    <property type="entry name" value="Rrp9p"/>
    <property type="match status" value="1"/>
</dbReference>
<dbReference type="Gene3D" id="2.130.10.10">
    <property type="entry name" value="YVTN repeat-like/Quinoprotein amine dehydrogenase"/>
    <property type="match status" value="1"/>
</dbReference>
<sequence>MFEESESNSESELEDEETAERRQLEDEEKAESAADKRRRLAKEYLSGLGGSAEGEGEGDYAFDAKQLDEEIIGSRLQRDVAEEKGYVYKFIGGRMNLKDAKISVRRVGNLGMTCIAVSYPYLYSTSKDMELAKWDIKEAGKKAKKVKYVRGGDRYKEISKDQSENGHCDEIYTCAASPDGRYVVSGGRDKRVIIWSGENLACQRVLPTSSRHGEVYGMAFRRKTDQLYVGCGDLKIRTYSVDQQAELETLYGHQDSVVDVSALGLERCVSVGSRDRSVMLWKIGEESRLTFRGGDSIEKYQQLVARGARAEADESVKKEEGKEDSANAATSPSPALFIVEGSIDCVSMIDDSHFVTGSDNGNIALWSISKKKPIFTVRQAHGFQPKLLPSQSSVEKDVQRASAQVPEQQPYWITSIHAIPYSDTFITGSWNGTLKVWKLREDLRSFESIGELDRAKGVVTKIDSYEEEGMLRVYASLSKEHRLGRWIKVNGGRNGIYSAVIELK</sequence>
<dbReference type="PROSITE" id="PS50082">
    <property type="entry name" value="WD_REPEATS_2"/>
    <property type="match status" value="2"/>
</dbReference>
<reference evidence="7 8" key="1">
    <citation type="submission" date="2018-12" db="EMBL/GenBank/DDBJ databases">
        <authorList>
            <person name="Tiukova I."/>
            <person name="Dainat J."/>
        </authorList>
    </citation>
    <scope>NUCLEOTIDE SEQUENCE [LARGE SCALE GENOMIC DNA]</scope>
</reference>
<dbReference type="PANTHER" id="PTHR19865">
    <property type="entry name" value="U3 SMALL NUCLEOLAR RNA INTERACTING PROTEIN 2"/>
    <property type="match status" value="1"/>
</dbReference>
<feature type="region of interest" description="Disordered" evidence="6">
    <location>
        <begin position="311"/>
        <end position="330"/>
    </location>
</feature>
<evidence type="ECO:0000256" key="3">
    <source>
        <dbReference type="ARBA" id="ARBA00022737"/>
    </source>
</evidence>
<feature type="compositionally biased region" description="Acidic residues" evidence="6">
    <location>
        <begin position="1"/>
        <end position="18"/>
    </location>
</feature>
<evidence type="ECO:0000313" key="7">
    <source>
        <dbReference type="EMBL" id="VEU23158.1"/>
    </source>
</evidence>